<evidence type="ECO:0000256" key="4">
    <source>
        <dbReference type="ARBA" id="ARBA00023136"/>
    </source>
</evidence>
<dbReference type="Gene3D" id="2.40.30.170">
    <property type="match status" value="1"/>
</dbReference>
<comment type="subcellular location">
    <subcellularLocation>
        <location evidence="1">Membrane</location>
        <topology evidence="1">Single-pass membrane protein</topology>
    </subcellularLocation>
</comment>
<organism evidence="5 6">
    <name type="scientific">Candidatus Iainarchaeum sp</name>
    <dbReference type="NCBI Taxonomy" id="3101447"/>
    <lineage>
        <taxon>Archaea</taxon>
        <taxon>Candidatus Iainarchaeota</taxon>
        <taxon>Candidatus Iainarchaeia</taxon>
        <taxon>Candidatus Iainarchaeales</taxon>
        <taxon>Candidatus Iainarchaeaceae</taxon>
        <taxon>Candidatus Iainarchaeum</taxon>
    </lineage>
</organism>
<accession>A0A2D6M0W0</accession>
<evidence type="ECO:0000256" key="1">
    <source>
        <dbReference type="ARBA" id="ARBA00004167"/>
    </source>
</evidence>
<protein>
    <submittedName>
        <fullName evidence="5">Uncharacterized protein</fullName>
    </submittedName>
</protein>
<keyword evidence="2" id="KW-0812">Transmembrane</keyword>
<keyword evidence="4" id="KW-0472">Membrane</keyword>
<sequence length="329" mass="37009">MKKYLIAGGATLFLGFGAISNISTQTSTDIAYVSGETITLKTQVDGLVIDDHNWKVGDIVKKGEVLLSIDNHLYLEKELQLSALVEKEKQAWLETQSEIEEIDEKITLLKERLSISNGVFLSSNSFVEAQKNTKEFNSLKTLIESEYNHFDVYKTQNDTEINILTLKKKRELLTLILPSKKALYNIAQEKLTLHQKENSRYQVKAPSDSIIESKSISMGENITYSEELYKLSGSSVLWLTAYFKETERQNLKIGQPVEIEFDAIPGTTKGKIYSISSLAGAELGDYSPNYTSGYVTRYVQRFPVTIHFDSKDIKDKVAIGFSAKVSLSE</sequence>
<comment type="caution">
    <text evidence="5">The sequence shown here is derived from an EMBL/GenBank/DDBJ whole genome shotgun (WGS) entry which is preliminary data.</text>
</comment>
<evidence type="ECO:0000313" key="5">
    <source>
        <dbReference type="EMBL" id="MAG22068.1"/>
    </source>
</evidence>
<evidence type="ECO:0000256" key="2">
    <source>
        <dbReference type="ARBA" id="ARBA00022692"/>
    </source>
</evidence>
<keyword evidence="3" id="KW-1133">Transmembrane helix</keyword>
<name>A0A2D6M0W0_9ARCH</name>
<evidence type="ECO:0000313" key="6">
    <source>
        <dbReference type="Proteomes" id="UP000226592"/>
    </source>
</evidence>
<gene>
    <name evidence="5" type="ORF">CL943_02055</name>
</gene>
<dbReference type="GO" id="GO:0016020">
    <property type="term" value="C:membrane"/>
    <property type="evidence" value="ECO:0007669"/>
    <property type="project" value="UniProtKB-SubCell"/>
</dbReference>
<dbReference type="InterPro" id="IPR050739">
    <property type="entry name" value="MFP"/>
</dbReference>
<proteinExistence type="predicted"/>
<evidence type="ECO:0000256" key="3">
    <source>
        <dbReference type="ARBA" id="ARBA00022989"/>
    </source>
</evidence>
<dbReference type="EMBL" id="NZBU01000006">
    <property type="protein sequence ID" value="MAG22068.1"/>
    <property type="molecule type" value="Genomic_DNA"/>
</dbReference>
<reference evidence="6" key="1">
    <citation type="submission" date="2017-09" db="EMBL/GenBank/DDBJ databases">
        <title>The Reconstruction of 2,631 Draft Metagenome-Assembled Genomes from the Global Oceans.</title>
        <authorList>
            <person name="Tully B.J."/>
            <person name="Graham E.D."/>
            <person name="Heidelberg J.F."/>
        </authorList>
    </citation>
    <scope>NUCLEOTIDE SEQUENCE [LARGE SCALE GENOMIC DNA]</scope>
</reference>
<dbReference type="PANTHER" id="PTHR30386:SF26">
    <property type="entry name" value="TRANSPORT PROTEIN COMB"/>
    <property type="match status" value="1"/>
</dbReference>
<dbReference type="AlphaFoldDB" id="A0A2D6M0W0"/>
<dbReference type="PANTHER" id="PTHR30386">
    <property type="entry name" value="MEMBRANE FUSION SUBUNIT OF EMRAB-TOLC MULTIDRUG EFFLUX PUMP"/>
    <property type="match status" value="1"/>
</dbReference>
<dbReference type="Proteomes" id="UP000226592">
    <property type="component" value="Unassembled WGS sequence"/>
</dbReference>